<evidence type="ECO:0000256" key="3">
    <source>
        <dbReference type="ARBA" id="ARBA00022741"/>
    </source>
</evidence>
<feature type="domain" description="Glutamyl/glutaminyl-tRNA synthetase class Ib catalytic" evidence="8">
    <location>
        <begin position="3"/>
        <end position="74"/>
    </location>
</feature>
<dbReference type="PANTHER" id="PTHR43097">
    <property type="entry name" value="GLUTAMINE-TRNA LIGASE"/>
    <property type="match status" value="1"/>
</dbReference>
<keyword evidence="5 7" id="KW-0648">Protein biosynthesis</keyword>
<dbReference type="GO" id="GO:0006424">
    <property type="term" value="P:glutamyl-tRNA aminoacylation"/>
    <property type="evidence" value="ECO:0007669"/>
    <property type="project" value="TreeGrafter"/>
</dbReference>
<dbReference type="InterPro" id="IPR020058">
    <property type="entry name" value="Glu/Gln-tRNA-synth_Ib_cat-dom"/>
</dbReference>
<evidence type="ECO:0000313" key="10">
    <source>
        <dbReference type="Proteomes" id="UP001346149"/>
    </source>
</evidence>
<evidence type="ECO:0000313" key="9">
    <source>
        <dbReference type="EMBL" id="KAK4769051.1"/>
    </source>
</evidence>
<dbReference type="InterPro" id="IPR011035">
    <property type="entry name" value="Ribosomal_bL25/Gln-tRNA_synth"/>
</dbReference>
<evidence type="ECO:0000259" key="8">
    <source>
        <dbReference type="Pfam" id="PF00749"/>
    </source>
</evidence>
<keyword evidence="4 7" id="KW-0067">ATP-binding</keyword>
<dbReference type="GO" id="GO:0004818">
    <property type="term" value="F:glutamate-tRNA ligase activity"/>
    <property type="evidence" value="ECO:0007669"/>
    <property type="project" value="TreeGrafter"/>
</dbReference>
<evidence type="ECO:0000256" key="5">
    <source>
        <dbReference type="ARBA" id="ARBA00022917"/>
    </source>
</evidence>
<reference evidence="9 10" key="1">
    <citation type="journal article" date="2023" name="Hortic Res">
        <title>Pangenome of water caltrop reveals structural variations and asymmetric subgenome divergence after allopolyploidization.</title>
        <authorList>
            <person name="Zhang X."/>
            <person name="Chen Y."/>
            <person name="Wang L."/>
            <person name="Yuan Y."/>
            <person name="Fang M."/>
            <person name="Shi L."/>
            <person name="Lu R."/>
            <person name="Comes H.P."/>
            <person name="Ma Y."/>
            <person name="Chen Y."/>
            <person name="Huang G."/>
            <person name="Zhou Y."/>
            <person name="Zheng Z."/>
            <person name="Qiu Y."/>
        </authorList>
    </citation>
    <scope>NUCLEOTIDE SEQUENCE [LARGE SCALE GENOMIC DNA]</scope>
    <source>
        <strain evidence="9">F231</strain>
    </source>
</reference>
<proteinExistence type="inferred from homology"/>
<keyword evidence="10" id="KW-1185">Reference proteome</keyword>
<dbReference type="SUPFAM" id="SSF50715">
    <property type="entry name" value="Ribosomal protein L25-like"/>
    <property type="match status" value="1"/>
</dbReference>
<dbReference type="Pfam" id="PF00749">
    <property type="entry name" value="tRNA-synt_1c"/>
    <property type="match status" value="1"/>
</dbReference>
<evidence type="ECO:0000256" key="7">
    <source>
        <dbReference type="RuleBase" id="RU363037"/>
    </source>
</evidence>
<organism evidence="9 10">
    <name type="scientific">Trapa natans</name>
    <name type="common">Water chestnut</name>
    <dbReference type="NCBI Taxonomy" id="22666"/>
    <lineage>
        <taxon>Eukaryota</taxon>
        <taxon>Viridiplantae</taxon>
        <taxon>Streptophyta</taxon>
        <taxon>Embryophyta</taxon>
        <taxon>Tracheophyta</taxon>
        <taxon>Spermatophyta</taxon>
        <taxon>Magnoliopsida</taxon>
        <taxon>eudicotyledons</taxon>
        <taxon>Gunneridae</taxon>
        <taxon>Pentapetalae</taxon>
        <taxon>rosids</taxon>
        <taxon>malvids</taxon>
        <taxon>Myrtales</taxon>
        <taxon>Lythraceae</taxon>
        <taxon>Trapa</taxon>
    </lineage>
</organism>
<dbReference type="EMBL" id="JAXQNO010000021">
    <property type="protein sequence ID" value="KAK4769051.1"/>
    <property type="molecule type" value="Genomic_DNA"/>
</dbReference>
<keyword evidence="1" id="KW-0963">Cytoplasm</keyword>
<dbReference type="GO" id="GO:0017102">
    <property type="term" value="C:methionyl glutamyl tRNA synthetase complex"/>
    <property type="evidence" value="ECO:0007669"/>
    <property type="project" value="TreeGrafter"/>
</dbReference>
<dbReference type="Gene3D" id="1.10.1160.10">
    <property type="entry name" value="Glutamyl-trna Synthetase, Domain 2"/>
    <property type="match status" value="1"/>
</dbReference>
<comment type="caution">
    <text evidence="9">The sequence shown here is derived from an EMBL/GenBank/DDBJ whole genome shotgun (WGS) entry which is preliminary data.</text>
</comment>
<dbReference type="PANTHER" id="PTHR43097:SF5">
    <property type="entry name" value="GLUTAMATE--TRNA LIGASE"/>
    <property type="match status" value="1"/>
</dbReference>
<keyword evidence="6 7" id="KW-0030">Aminoacyl-tRNA synthetase</keyword>
<sequence length="142" mass="16666">MVYTLLIKCKLLWFVQNGKVDIWDDPRFPTVKGIVRRWLKVEALIQFIVEQVAYKNLNLMEWDKLWSINKKIIDPICPKHTAVIEERRVLLTLTDGPEQPFVCIIPCHKMYEGAGEKSTTYTKSIWIDYDDALCITLARRLP</sequence>
<dbReference type="SUPFAM" id="SSF52374">
    <property type="entry name" value="Nucleotidylyl transferase"/>
    <property type="match status" value="1"/>
</dbReference>
<evidence type="ECO:0000256" key="4">
    <source>
        <dbReference type="ARBA" id="ARBA00022840"/>
    </source>
</evidence>
<dbReference type="InterPro" id="IPR020061">
    <property type="entry name" value="Glu_tRNA_lig_a-bdl"/>
</dbReference>
<dbReference type="InterPro" id="IPR050132">
    <property type="entry name" value="Gln/Glu-tRNA_Ligase"/>
</dbReference>
<accession>A0AAN7QIZ4</accession>
<evidence type="ECO:0000256" key="6">
    <source>
        <dbReference type="ARBA" id="ARBA00023146"/>
    </source>
</evidence>
<protein>
    <recommendedName>
        <fullName evidence="8">Glutamyl/glutaminyl-tRNA synthetase class Ib catalytic domain-containing protein</fullName>
    </recommendedName>
</protein>
<dbReference type="AlphaFoldDB" id="A0AAN7QIZ4"/>
<dbReference type="Proteomes" id="UP001346149">
    <property type="component" value="Unassembled WGS sequence"/>
</dbReference>
<comment type="similarity">
    <text evidence="7">Belongs to the class-I aminoacyl-tRNA synthetase family.</text>
</comment>
<keyword evidence="3 7" id="KW-0547">Nucleotide-binding</keyword>
<evidence type="ECO:0000256" key="2">
    <source>
        <dbReference type="ARBA" id="ARBA00022598"/>
    </source>
</evidence>
<name>A0AAN7QIZ4_TRANT</name>
<keyword evidence="2 7" id="KW-0436">Ligase</keyword>
<gene>
    <name evidence="9" type="ORF">SAY86_027201</name>
</gene>
<dbReference type="GO" id="GO:0005829">
    <property type="term" value="C:cytosol"/>
    <property type="evidence" value="ECO:0007669"/>
    <property type="project" value="TreeGrafter"/>
</dbReference>
<evidence type="ECO:0000256" key="1">
    <source>
        <dbReference type="ARBA" id="ARBA00022490"/>
    </source>
</evidence>
<dbReference type="GO" id="GO:0005524">
    <property type="term" value="F:ATP binding"/>
    <property type="evidence" value="ECO:0007669"/>
    <property type="project" value="UniProtKB-KW"/>
</dbReference>
<dbReference type="FunFam" id="1.10.1160.10:FF:000001">
    <property type="entry name" value="Glutamine--tRNA ligase"/>
    <property type="match status" value="1"/>
</dbReference>